<evidence type="ECO:0000256" key="9">
    <source>
        <dbReference type="ARBA" id="ARBA00022833"/>
    </source>
</evidence>
<comment type="catalytic activity">
    <reaction evidence="12">
        <text>L-threonyl-[protein] + ATP = O-phospho-L-threonyl-[protein] + ADP + H(+)</text>
        <dbReference type="Rhea" id="RHEA:46608"/>
        <dbReference type="Rhea" id="RHEA-COMP:11060"/>
        <dbReference type="Rhea" id="RHEA-COMP:11605"/>
        <dbReference type="ChEBI" id="CHEBI:15378"/>
        <dbReference type="ChEBI" id="CHEBI:30013"/>
        <dbReference type="ChEBI" id="CHEBI:30616"/>
        <dbReference type="ChEBI" id="CHEBI:61977"/>
        <dbReference type="ChEBI" id="CHEBI:456216"/>
        <dbReference type="EC" id="2.7.11.1"/>
    </reaction>
</comment>
<evidence type="ECO:0000256" key="8">
    <source>
        <dbReference type="ARBA" id="ARBA00022777"/>
    </source>
</evidence>
<evidence type="ECO:0000256" key="5">
    <source>
        <dbReference type="ARBA" id="ARBA00022723"/>
    </source>
</evidence>
<dbReference type="InterPro" id="IPR017441">
    <property type="entry name" value="Protein_kinase_ATP_BS"/>
</dbReference>
<evidence type="ECO:0000256" key="3">
    <source>
        <dbReference type="ARBA" id="ARBA00022553"/>
    </source>
</evidence>
<evidence type="ECO:0000256" key="1">
    <source>
        <dbReference type="ARBA" id="ARBA00012513"/>
    </source>
</evidence>
<dbReference type="eggNOG" id="KOG0976">
    <property type="taxonomic scope" value="Eukaryota"/>
</dbReference>
<feature type="domain" description="Phorbol-ester/DAG-type" evidence="18">
    <location>
        <begin position="1367"/>
        <end position="1419"/>
    </location>
</feature>
<dbReference type="SMART" id="SM00220">
    <property type="entry name" value="S_TKc"/>
    <property type="match status" value="1"/>
</dbReference>
<dbReference type="PROSITE" id="PS50081">
    <property type="entry name" value="ZF_DAG_PE_2"/>
    <property type="match status" value="1"/>
</dbReference>
<dbReference type="VEuPathDB" id="VectorBase:MDOA014519"/>
<evidence type="ECO:0000259" key="20">
    <source>
        <dbReference type="PROSITE" id="PS51285"/>
    </source>
</evidence>
<dbReference type="PANTHER" id="PTHR22988">
    <property type="entry name" value="MYOTONIC DYSTROPHY S/T KINASE-RELATED"/>
    <property type="match status" value="1"/>
</dbReference>
<proteinExistence type="predicted"/>
<dbReference type="SUPFAM" id="SSF56112">
    <property type="entry name" value="Protein kinase-like (PK-like)"/>
    <property type="match status" value="1"/>
</dbReference>
<evidence type="ECO:0000259" key="18">
    <source>
        <dbReference type="PROSITE" id="PS50081"/>
    </source>
</evidence>
<dbReference type="KEGG" id="mde:101891968"/>
<evidence type="ECO:0000259" key="17">
    <source>
        <dbReference type="PROSITE" id="PS50011"/>
    </source>
</evidence>
<keyword evidence="4" id="KW-0808">Transferase</keyword>
<keyword evidence="11 15" id="KW-0175">Coiled coil</keyword>
<feature type="coiled-coil region" evidence="15">
    <location>
        <begin position="688"/>
        <end position="1243"/>
    </location>
</feature>
<dbReference type="GO" id="GO:0008270">
    <property type="term" value="F:zinc ion binding"/>
    <property type="evidence" value="ECO:0007669"/>
    <property type="project" value="UniProtKB-KW"/>
</dbReference>
<feature type="compositionally biased region" description="Basic and acidic residues" evidence="16">
    <location>
        <begin position="1339"/>
        <end position="1350"/>
    </location>
</feature>
<dbReference type="RefSeq" id="XP_011290537.2">
    <property type="nucleotide sequence ID" value="XM_011292235.3"/>
</dbReference>
<dbReference type="PROSITE" id="PS50219">
    <property type="entry name" value="CNH"/>
    <property type="match status" value="1"/>
</dbReference>
<dbReference type="InterPro" id="IPR008271">
    <property type="entry name" value="Ser/Thr_kinase_AS"/>
</dbReference>
<dbReference type="VEuPathDB" id="VectorBase:MDOMA2_008400"/>
<dbReference type="Gene3D" id="3.30.200.20">
    <property type="entry name" value="Phosphorylase Kinase, domain 1"/>
    <property type="match status" value="1"/>
</dbReference>
<dbReference type="SUPFAM" id="SSF57889">
    <property type="entry name" value="Cysteine-rich domain"/>
    <property type="match status" value="1"/>
</dbReference>
<evidence type="ECO:0000256" key="15">
    <source>
        <dbReference type="SAM" id="Coils"/>
    </source>
</evidence>
<feature type="region of interest" description="Disordered" evidence="16">
    <location>
        <begin position="1308"/>
        <end position="1361"/>
    </location>
</feature>
<evidence type="ECO:0000256" key="10">
    <source>
        <dbReference type="ARBA" id="ARBA00022840"/>
    </source>
</evidence>
<dbReference type="InterPro" id="IPR000719">
    <property type="entry name" value="Prot_kinase_dom"/>
</dbReference>
<keyword evidence="9" id="KW-0862">Zinc</keyword>
<keyword evidence="5" id="KW-0479">Metal-binding</keyword>
<evidence type="ECO:0000256" key="12">
    <source>
        <dbReference type="ARBA" id="ARBA00047899"/>
    </source>
</evidence>
<accession>A0A1I8NF21</accession>
<dbReference type="PROSITE" id="PS00108">
    <property type="entry name" value="PROTEIN_KINASE_ST"/>
    <property type="match status" value="1"/>
</dbReference>
<dbReference type="InterPro" id="IPR046349">
    <property type="entry name" value="C1-like_sf"/>
</dbReference>
<dbReference type="FunFam" id="1.10.510.10:FF:000751">
    <property type="entry name" value="Non-specific serine/threonine protein kinase"/>
    <property type="match status" value="1"/>
</dbReference>
<keyword evidence="8" id="KW-0418">Kinase</keyword>
<dbReference type="PROSITE" id="PS51285">
    <property type="entry name" value="AGC_KINASE_CTER"/>
    <property type="match status" value="1"/>
</dbReference>
<keyword evidence="7" id="KW-0863">Zinc-finger</keyword>
<reference evidence="21" key="1">
    <citation type="submission" date="2021-01" db="UniProtKB">
        <authorList>
            <consortium name="EnsemblMetazoa"/>
        </authorList>
    </citation>
    <scope>IDENTIFICATION</scope>
    <source>
        <strain evidence="21">Aabys</strain>
    </source>
</reference>
<feature type="coiled-coil region" evidence="15">
    <location>
        <begin position="448"/>
        <end position="520"/>
    </location>
</feature>
<evidence type="ECO:0000256" key="2">
    <source>
        <dbReference type="ARBA" id="ARBA00022527"/>
    </source>
</evidence>
<dbReference type="SMART" id="SM00109">
    <property type="entry name" value="C1"/>
    <property type="match status" value="1"/>
</dbReference>
<dbReference type="GO" id="GO:0031032">
    <property type="term" value="P:actomyosin structure organization"/>
    <property type="evidence" value="ECO:0007669"/>
    <property type="project" value="TreeGrafter"/>
</dbReference>
<keyword evidence="3" id="KW-0597">Phosphoprotein</keyword>
<dbReference type="GO" id="GO:0015629">
    <property type="term" value="C:actin cytoskeleton"/>
    <property type="evidence" value="ECO:0007669"/>
    <property type="project" value="TreeGrafter"/>
</dbReference>
<dbReference type="SMART" id="SM00036">
    <property type="entry name" value="CNH"/>
    <property type="match status" value="1"/>
</dbReference>
<dbReference type="PANTHER" id="PTHR22988:SF71">
    <property type="entry name" value="CITRON RHO-INTERACTING KINASE"/>
    <property type="match status" value="1"/>
</dbReference>
<evidence type="ECO:0000256" key="14">
    <source>
        <dbReference type="PROSITE-ProRule" id="PRU10141"/>
    </source>
</evidence>
<dbReference type="GO" id="GO:0000281">
    <property type="term" value="P:mitotic cytokinesis"/>
    <property type="evidence" value="ECO:0007669"/>
    <property type="project" value="TreeGrafter"/>
</dbReference>
<gene>
    <name evidence="21" type="primary">101891968</name>
</gene>
<dbReference type="Pfam" id="PF00780">
    <property type="entry name" value="CNH"/>
    <property type="match status" value="1"/>
</dbReference>
<feature type="domain" description="AGC-kinase C-terminal" evidence="20">
    <location>
        <begin position="354"/>
        <end position="433"/>
    </location>
</feature>
<evidence type="ECO:0000313" key="21">
    <source>
        <dbReference type="EnsemblMetazoa" id="MDOA014519-PB"/>
    </source>
</evidence>
<dbReference type="GO" id="GO:0005737">
    <property type="term" value="C:cytoplasm"/>
    <property type="evidence" value="ECO:0007669"/>
    <property type="project" value="TreeGrafter"/>
</dbReference>
<dbReference type="Gene3D" id="1.10.510.10">
    <property type="entry name" value="Transferase(Phosphotransferase) domain 1"/>
    <property type="match status" value="1"/>
</dbReference>
<dbReference type="CDD" id="cd00029">
    <property type="entry name" value="C1"/>
    <property type="match status" value="1"/>
</dbReference>
<dbReference type="PROSITE" id="PS00107">
    <property type="entry name" value="PROTEIN_KINASE_ATP"/>
    <property type="match status" value="1"/>
</dbReference>
<dbReference type="InterPro" id="IPR050839">
    <property type="entry name" value="Rho-assoc_Ser/Thr_Kinase"/>
</dbReference>
<organism evidence="21">
    <name type="scientific">Musca domestica</name>
    <name type="common">House fly</name>
    <dbReference type="NCBI Taxonomy" id="7370"/>
    <lineage>
        <taxon>Eukaryota</taxon>
        <taxon>Metazoa</taxon>
        <taxon>Ecdysozoa</taxon>
        <taxon>Arthropoda</taxon>
        <taxon>Hexapoda</taxon>
        <taxon>Insecta</taxon>
        <taxon>Pterygota</taxon>
        <taxon>Neoptera</taxon>
        <taxon>Endopterygota</taxon>
        <taxon>Diptera</taxon>
        <taxon>Brachycera</taxon>
        <taxon>Muscomorpha</taxon>
        <taxon>Muscoidea</taxon>
        <taxon>Muscidae</taxon>
        <taxon>Musca</taxon>
    </lineage>
</organism>
<dbReference type="InterPro" id="IPR001180">
    <property type="entry name" value="CNH_dom"/>
</dbReference>
<dbReference type="GO" id="GO:0005524">
    <property type="term" value="F:ATP binding"/>
    <property type="evidence" value="ECO:0007669"/>
    <property type="project" value="UniProtKB-UniRule"/>
</dbReference>
<dbReference type="Pfam" id="PF00069">
    <property type="entry name" value="Pkinase"/>
    <property type="match status" value="1"/>
</dbReference>
<dbReference type="PROSITE" id="PS50011">
    <property type="entry name" value="PROTEIN_KINASE_DOM"/>
    <property type="match status" value="1"/>
</dbReference>
<evidence type="ECO:0000259" key="19">
    <source>
        <dbReference type="PROSITE" id="PS50219"/>
    </source>
</evidence>
<feature type="binding site" evidence="14">
    <location>
        <position position="116"/>
    </location>
    <ligand>
        <name>ATP</name>
        <dbReference type="ChEBI" id="CHEBI:30616"/>
    </ligand>
</feature>
<sequence length="1860" mass="213620">MDISSDAISVRSVRLNNVLLGGRGYGVSQLLSEFLNRESLLDAFCLLYNECDKESLRKRDKHIAEFVNKYRSIIEETQSLRVNVKDFSVRSLIGKGYFGNVYLVVEKQTCDIYAMKKIRKSVVTTSQVREERDIMSKRCSEWITNLQYAFQDNEHLYLIMEFLPGGDLLGLMSRHGPFDEQMTRFYLAELTVAINELHRMGYVHRDIKPENILIDRFGHIKLGDFGNAAALDRDGHVFSLSPVGTPDYIAPELLQTISTYKLSKNMHDVSCDFWSMGIIGYELVCEVTPFHEDNVHETYSKILTYCEESKLKELISFPADLKLSIHFKSLIESLVTNPSKRLNYESIRKHPFFENINWESLRSEVPPIIPSLQSEDDISNFEDFNRKKTKIIDTGTKNTAITTSTVNSNEFCGKDLPFIGYSFVHMELQKIEHGALEDVRYAKLNNKLKEEQAKHRERLGEITKLKQELLRAELKAKQSNTQSRALDDAKEEIIKMKNIIKEKNNELATWRTKIKTLESSLKIEQEMWSKKEATITELLRMNRQKYDEAKNASDAVYEKRILEKTMEIAAINAKLDEREAELSLKVEECARLQDTMENYKEMLRQHKEQSQRDREEFEKNKSSLSEIYEQKLTELRAKLRHEKDHKSRLTMELRDVRTELDDTLISTKSSEEEKKASAKSNDDILKRLNKEIDANNELYKQNSELQHKYLEVLKSLETLQQENSRLERELQVAECEKNLANSEIAAESSPYETAPGSMSDIRMMEEQLKADLEVAKENETTQKARADKLQEIVEKLEEMLEKFNEQSLSPTKPMPAPRNANHHATAGDILEKQNERLEDKLAAVREQMILERQSARTANLTLWKVEKQLEEALGEKKMTQRRMELTEERIKKVQAERDDVKRSLKLSEESLKQREERIVELKQEINSLKADVLKEHRLWEKAEKERIDSKAEVMQHISKCQQLEDRLSDLRQQLRQCQQKCDKMGIENTRLFSEINEERDSHGCTQEQLSTTQIELKNLKDNYERLKYACTVTDNQLTEVEAMLEKEQKSNKAHQEKLDRLYSQLREKEQVESELKTKLRDEQCLKRDLESKTASLSQEVQNQHTALEEMKNKLVEQQQQLVEQTAALFATQERVEVLQNENQSTQVLNENLERELILLKEENAGILSDLFHAKEEVQRLQQNLADSLASNAELHGELQDLKRILEEKENFFLQRDIKSEATLAQHKKLIDYLQLKVEDLTQKKKKTFADKLFGHHSNAVPNKKELQSTIENSILYRTLQEELKREKMRCKTLQEQLDKLQEVGVSTLRRSPLKAKENQMGVQSEVNENSRKTPTKQTRSQEGDQIKGDHFATSPNSNKSANYVPSHHRFELSLQETNSGTDNCVVCQNAIVAGSPFWKCRVCKDPVHRKCRGAAKNDCGGVSQLLSGNANNGSSANSIVALAQEPSAPLEVDLDTESIGKYSYEAKIDEPDAGNSKPLPGASCDKNTLIFAIPHIENETPIQVACAYEIEENQILLLGCNTGLYALHIHSKNLVHIAGIDAVSCIAISQPLAKAIMVGSHGESLYQCDFRHLQSRCQSNACLKPALEASILELPFANRTSAEKWQLVQISQENDQPLDTVAIAATSNRIVILKYDIKYQKFKPVRALDTATAVTSILYTRHSAIVTSDKFFEIDLTTYGAEEFVDVSDKSLSHAHDYTPISALRISKHAFLLCFMECGIFVDEYGCRSRPYDIHWEYTPCGFLYREPFLYVAHFQSVQILRIHRSFSQEIGSTAAQKDSDADIDDSNRPHFKRCYLPFYMPTLLTGSSKLDAFALAIQKSNGMQEIHHLEAMQTFKQQHNDSIETISSVGTSLTMSTIN</sequence>
<protein>
    <recommendedName>
        <fullName evidence="1">non-specific serine/threonine protein kinase</fullName>
        <ecNumber evidence="1">2.7.11.1</ecNumber>
    </recommendedName>
</protein>
<dbReference type="SMART" id="SM00133">
    <property type="entry name" value="S_TK_X"/>
    <property type="match status" value="1"/>
</dbReference>
<dbReference type="EC" id="2.7.11.1" evidence="1"/>
<evidence type="ECO:0000256" key="7">
    <source>
        <dbReference type="ARBA" id="ARBA00022771"/>
    </source>
</evidence>
<dbReference type="STRING" id="7370.A0A1I8NF21"/>
<keyword evidence="10 14" id="KW-0067">ATP-binding</keyword>
<evidence type="ECO:0000256" key="4">
    <source>
        <dbReference type="ARBA" id="ARBA00022679"/>
    </source>
</evidence>
<evidence type="ECO:0000256" key="16">
    <source>
        <dbReference type="SAM" id="MobiDB-lite"/>
    </source>
</evidence>
<dbReference type="Gene3D" id="3.30.60.20">
    <property type="match status" value="1"/>
</dbReference>
<comment type="catalytic activity">
    <reaction evidence="13">
        <text>L-seryl-[protein] + ATP = O-phospho-L-seryl-[protein] + ADP + H(+)</text>
        <dbReference type="Rhea" id="RHEA:17989"/>
        <dbReference type="Rhea" id="RHEA-COMP:9863"/>
        <dbReference type="Rhea" id="RHEA-COMP:11604"/>
        <dbReference type="ChEBI" id="CHEBI:15378"/>
        <dbReference type="ChEBI" id="CHEBI:29999"/>
        <dbReference type="ChEBI" id="CHEBI:30616"/>
        <dbReference type="ChEBI" id="CHEBI:83421"/>
        <dbReference type="ChEBI" id="CHEBI:456216"/>
        <dbReference type="EC" id="2.7.11.1"/>
    </reaction>
</comment>
<keyword evidence="2" id="KW-0723">Serine/threonine-protein kinase</keyword>
<dbReference type="InterPro" id="IPR002219">
    <property type="entry name" value="PKC_DAG/PE"/>
</dbReference>
<keyword evidence="6 14" id="KW-0547">Nucleotide-binding</keyword>
<evidence type="ECO:0000256" key="6">
    <source>
        <dbReference type="ARBA" id="ARBA00022741"/>
    </source>
</evidence>
<dbReference type="InterPro" id="IPR000961">
    <property type="entry name" value="AGC-kinase_C"/>
</dbReference>
<name>A0A1I8NF21_MUSDO</name>
<dbReference type="EnsemblMetazoa" id="MDOA014519-RB">
    <property type="protein sequence ID" value="MDOA014519-PB"/>
    <property type="gene ID" value="MDOA014519"/>
</dbReference>
<feature type="coiled-coil region" evidence="15">
    <location>
        <begin position="1276"/>
        <end position="1303"/>
    </location>
</feature>
<feature type="compositionally biased region" description="Basic and acidic residues" evidence="16">
    <location>
        <begin position="604"/>
        <end position="621"/>
    </location>
</feature>
<feature type="domain" description="Protein kinase" evidence="17">
    <location>
        <begin position="87"/>
        <end position="353"/>
    </location>
</feature>
<feature type="region of interest" description="Disordered" evidence="16">
    <location>
        <begin position="604"/>
        <end position="623"/>
    </location>
</feature>
<dbReference type="GO" id="GO:0004674">
    <property type="term" value="F:protein serine/threonine kinase activity"/>
    <property type="evidence" value="ECO:0007669"/>
    <property type="project" value="UniProtKB-KW"/>
</dbReference>
<evidence type="ECO:0000256" key="11">
    <source>
        <dbReference type="ARBA" id="ARBA00023054"/>
    </source>
</evidence>
<evidence type="ECO:0000256" key="13">
    <source>
        <dbReference type="ARBA" id="ARBA00048679"/>
    </source>
</evidence>
<dbReference type="eggNOG" id="KOG0612">
    <property type="taxonomic scope" value="Eukaryota"/>
</dbReference>
<dbReference type="OrthoDB" id="5919042at2759"/>
<dbReference type="InterPro" id="IPR011009">
    <property type="entry name" value="Kinase-like_dom_sf"/>
</dbReference>
<feature type="domain" description="CNH" evidence="19">
    <location>
        <begin position="1501"/>
        <end position="1786"/>
    </location>
</feature>